<dbReference type="Gene3D" id="1.20.1070.10">
    <property type="entry name" value="Rhodopsin 7-helix transmembrane proteins"/>
    <property type="match status" value="1"/>
</dbReference>
<evidence type="ECO:0000256" key="6">
    <source>
        <dbReference type="SAM" id="Phobius"/>
    </source>
</evidence>
<evidence type="ECO:0000256" key="2">
    <source>
        <dbReference type="ARBA" id="ARBA00022692"/>
    </source>
</evidence>
<protein>
    <recommendedName>
        <fullName evidence="7">G-protein coupled receptors family 2 profile 2 domain-containing protein</fullName>
    </recommendedName>
</protein>
<feature type="compositionally biased region" description="Polar residues" evidence="5">
    <location>
        <begin position="381"/>
        <end position="398"/>
    </location>
</feature>
<reference evidence="8" key="1">
    <citation type="submission" date="2023-01" db="EMBL/GenBank/DDBJ databases">
        <title>Genome assembly of the deep-sea coral Lophelia pertusa.</title>
        <authorList>
            <person name="Herrera S."/>
            <person name="Cordes E."/>
        </authorList>
    </citation>
    <scope>NUCLEOTIDE SEQUENCE</scope>
    <source>
        <strain evidence="8">USNM1676648</strain>
        <tissue evidence="8">Polyp</tissue>
    </source>
</reference>
<gene>
    <name evidence="8" type="ORF">OS493_020406</name>
</gene>
<evidence type="ECO:0000313" key="9">
    <source>
        <dbReference type="Proteomes" id="UP001163046"/>
    </source>
</evidence>
<feature type="transmembrane region" description="Helical" evidence="6">
    <location>
        <begin position="105"/>
        <end position="127"/>
    </location>
</feature>
<dbReference type="GO" id="GO:0007189">
    <property type="term" value="P:adenylate cyclase-activating G protein-coupled receptor signaling pathway"/>
    <property type="evidence" value="ECO:0007669"/>
    <property type="project" value="TreeGrafter"/>
</dbReference>
<feature type="transmembrane region" description="Helical" evidence="6">
    <location>
        <begin position="207"/>
        <end position="228"/>
    </location>
</feature>
<dbReference type="Proteomes" id="UP001163046">
    <property type="component" value="Unassembled WGS sequence"/>
</dbReference>
<sequence>MTKATSPSLFTEDTTVTNIPPQTATDPSDKATSQDNITSANSTAVYNNRSPVEIPSKDSNLAEEKTQFLESNNCFQLSFDEETGDYKYRNPAVTKHDAILDNMEVVLFSISIVAEVFSLALLMFIRVQKSERIFVHKNLLLSLALGQLVYIVDMKLFKSRDEHKVICSIVTAIQYYLHTTLYTWMLVEGINLYLKVVKIFGTGDKKYLTYFLLGWGIPAVIVGLVATIKPYTFDMTINLQENITCGSLQFTGEVIRNRCWINGTSWTYKGPVLAILLANVVVFVIVLRVSYGKISAKYGKTSVEAMKKELKSIVALLPLLGVTFLLGFFIDFHVAVAYAFVSLNSNLGVLFFIFHCVLDDQVRDAVKKLLQKKQRIPKFQQCQQQKKTNVRNHGNAKQTGDPKASRVVMASNERGQEV</sequence>
<dbReference type="InterPro" id="IPR017981">
    <property type="entry name" value="GPCR_2-like_7TM"/>
</dbReference>
<dbReference type="GO" id="GO:0004930">
    <property type="term" value="F:G protein-coupled receptor activity"/>
    <property type="evidence" value="ECO:0007669"/>
    <property type="project" value="InterPro"/>
</dbReference>
<feature type="transmembrane region" description="Helical" evidence="6">
    <location>
        <begin position="272"/>
        <end position="291"/>
    </location>
</feature>
<comment type="subcellular location">
    <subcellularLocation>
        <location evidence="1">Membrane</location>
        <topology evidence="1">Multi-pass membrane protein</topology>
    </subcellularLocation>
</comment>
<feature type="transmembrane region" description="Helical" evidence="6">
    <location>
        <begin position="312"/>
        <end position="330"/>
    </location>
</feature>
<proteinExistence type="predicted"/>
<dbReference type="PANTHER" id="PTHR12011">
    <property type="entry name" value="ADHESION G-PROTEIN COUPLED RECEPTOR"/>
    <property type="match status" value="1"/>
</dbReference>
<name>A0A9X0CY96_9CNID</name>
<keyword evidence="9" id="KW-1185">Reference proteome</keyword>
<evidence type="ECO:0000256" key="5">
    <source>
        <dbReference type="SAM" id="MobiDB-lite"/>
    </source>
</evidence>
<evidence type="ECO:0000313" key="8">
    <source>
        <dbReference type="EMBL" id="KAJ7378808.1"/>
    </source>
</evidence>
<dbReference type="SUPFAM" id="SSF81321">
    <property type="entry name" value="Family A G protein-coupled receptor-like"/>
    <property type="match status" value="1"/>
</dbReference>
<evidence type="ECO:0000256" key="4">
    <source>
        <dbReference type="ARBA" id="ARBA00023136"/>
    </source>
</evidence>
<feature type="transmembrane region" description="Helical" evidence="6">
    <location>
        <begin position="336"/>
        <end position="358"/>
    </location>
</feature>
<dbReference type="InterPro" id="IPR000832">
    <property type="entry name" value="GPCR_2_secretin-like"/>
</dbReference>
<dbReference type="PANTHER" id="PTHR12011:SF471">
    <property type="entry name" value="G-PROTEIN COUPLED RECEPTORS FAMILY 2 PROFILE 2 DOMAIN-CONTAINING PROTEIN"/>
    <property type="match status" value="1"/>
</dbReference>
<evidence type="ECO:0000259" key="7">
    <source>
        <dbReference type="PROSITE" id="PS50261"/>
    </source>
</evidence>
<keyword evidence="2 6" id="KW-0812">Transmembrane</keyword>
<dbReference type="GO" id="GO:0005886">
    <property type="term" value="C:plasma membrane"/>
    <property type="evidence" value="ECO:0007669"/>
    <property type="project" value="TreeGrafter"/>
</dbReference>
<dbReference type="PROSITE" id="PS50261">
    <property type="entry name" value="G_PROTEIN_RECEP_F2_4"/>
    <property type="match status" value="1"/>
</dbReference>
<dbReference type="OrthoDB" id="5983357at2759"/>
<evidence type="ECO:0000256" key="3">
    <source>
        <dbReference type="ARBA" id="ARBA00022989"/>
    </source>
</evidence>
<dbReference type="EMBL" id="MU826362">
    <property type="protein sequence ID" value="KAJ7378808.1"/>
    <property type="molecule type" value="Genomic_DNA"/>
</dbReference>
<dbReference type="Pfam" id="PF00002">
    <property type="entry name" value="7tm_2"/>
    <property type="match status" value="1"/>
</dbReference>
<organism evidence="8 9">
    <name type="scientific">Desmophyllum pertusum</name>
    <dbReference type="NCBI Taxonomy" id="174260"/>
    <lineage>
        <taxon>Eukaryota</taxon>
        <taxon>Metazoa</taxon>
        <taxon>Cnidaria</taxon>
        <taxon>Anthozoa</taxon>
        <taxon>Hexacorallia</taxon>
        <taxon>Scleractinia</taxon>
        <taxon>Caryophylliina</taxon>
        <taxon>Caryophylliidae</taxon>
        <taxon>Desmophyllum</taxon>
    </lineage>
</organism>
<keyword evidence="3 6" id="KW-1133">Transmembrane helix</keyword>
<dbReference type="PRINTS" id="PR00249">
    <property type="entry name" value="GPCRSECRETIN"/>
</dbReference>
<keyword evidence="4 6" id="KW-0472">Membrane</keyword>
<feature type="region of interest" description="Disordered" evidence="5">
    <location>
        <begin position="381"/>
        <end position="418"/>
    </location>
</feature>
<dbReference type="AlphaFoldDB" id="A0A9X0CY96"/>
<feature type="transmembrane region" description="Helical" evidence="6">
    <location>
        <begin position="139"/>
        <end position="157"/>
    </location>
</feature>
<feature type="transmembrane region" description="Helical" evidence="6">
    <location>
        <begin position="163"/>
        <end position="187"/>
    </location>
</feature>
<accession>A0A9X0CY96</accession>
<feature type="region of interest" description="Disordered" evidence="5">
    <location>
        <begin position="1"/>
        <end position="42"/>
    </location>
</feature>
<feature type="domain" description="G-protein coupled receptors family 2 profile 2" evidence="7">
    <location>
        <begin position="100"/>
        <end position="359"/>
    </location>
</feature>
<evidence type="ECO:0000256" key="1">
    <source>
        <dbReference type="ARBA" id="ARBA00004141"/>
    </source>
</evidence>
<dbReference type="GO" id="GO:0007166">
    <property type="term" value="P:cell surface receptor signaling pathway"/>
    <property type="evidence" value="ECO:0007669"/>
    <property type="project" value="InterPro"/>
</dbReference>
<comment type="caution">
    <text evidence="8">The sequence shown here is derived from an EMBL/GenBank/DDBJ whole genome shotgun (WGS) entry which is preliminary data.</text>
</comment>